<keyword evidence="3" id="KW-1185">Reference proteome</keyword>
<proteinExistence type="predicted"/>
<evidence type="ECO:0000256" key="1">
    <source>
        <dbReference type="SAM" id="Phobius"/>
    </source>
</evidence>
<feature type="transmembrane region" description="Helical" evidence="1">
    <location>
        <begin position="106"/>
        <end position="126"/>
    </location>
</feature>
<organism evidence="2 3">
    <name type="scientific">Amphibacillus xylanus (strain ATCC 51415 / DSM 6626 / JCM 7361 / LMG 17667 / NBRC 15112 / Ep01)</name>
    <dbReference type="NCBI Taxonomy" id="698758"/>
    <lineage>
        <taxon>Bacteria</taxon>
        <taxon>Bacillati</taxon>
        <taxon>Bacillota</taxon>
        <taxon>Bacilli</taxon>
        <taxon>Bacillales</taxon>
        <taxon>Bacillaceae</taxon>
        <taxon>Amphibacillus</taxon>
    </lineage>
</organism>
<reference evidence="2 3" key="1">
    <citation type="submission" date="2011-01" db="EMBL/GenBank/DDBJ databases">
        <title>Whole genome sequence of Amphibacillus xylinus NBRC 15112.</title>
        <authorList>
            <person name="Nakazawa H."/>
            <person name="Katano Y."/>
            <person name="Nakamura S."/>
            <person name="Sasagawa M."/>
            <person name="Fukada J."/>
            <person name="Arai T."/>
            <person name="Sasakura N."/>
            <person name="Mochizuki D."/>
            <person name="Hosoyama A."/>
            <person name="Harada K."/>
            <person name="Horikawa H."/>
            <person name="Kato Y."/>
            <person name="Harada T."/>
            <person name="Sasaki K."/>
            <person name="Sekiguchi M."/>
            <person name="Hodoyama M."/>
            <person name="Nishiko R."/>
            <person name="Narita H."/>
            <person name="Hanamaki A."/>
            <person name="Hata C."/>
            <person name="Konno Y."/>
            <person name="Niimura Y."/>
            <person name="Yamazaki S."/>
            <person name="Fujita N."/>
        </authorList>
    </citation>
    <scope>NUCLEOTIDE SEQUENCE [LARGE SCALE GENOMIC DNA]</scope>
    <source>
        <strain evidence="3">ATCC 51415 / DSM 6626 / JCM 7361 / LMG 17667 / NBRC 15112 / Ep01</strain>
    </source>
</reference>
<keyword evidence="1" id="KW-0812">Transmembrane</keyword>
<keyword evidence="1" id="KW-1133">Transmembrane helix</keyword>
<feature type="transmembrane region" description="Helical" evidence="1">
    <location>
        <begin position="198"/>
        <end position="220"/>
    </location>
</feature>
<dbReference type="AlphaFoldDB" id="K0IWJ7"/>
<evidence type="ECO:0008006" key="4">
    <source>
        <dbReference type="Google" id="ProtNLM"/>
    </source>
</evidence>
<dbReference type="KEGG" id="axl:AXY_05870"/>
<dbReference type="Proteomes" id="UP000006294">
    <property type="component" value="Chromosome"/>
</dbReference>
<dbReference type="InterPro" id="IPR002798">
    <property type="entry name" value="SpoIIM-like"/>
</dbReference>
<dbReference type="STRING" id="698758.AXY_05870"/>
<dbReference type="Pfam" id="PF01944">
    <property type="entry name" value="SpoIIM"/>
    <property type="match status" value="1"/>
</dbReference>
<feature type="transmembrane region" description="Helical" evidence="1">
    <location>
        <begin position="172"/>
        <end position="191"/>
    </location>
</feature>
<name>K0IWJ7_AMPXN</name>
<dbReference type="HOGENOM" id="CLU_069787_0_0_9"/>
<evidence type="ECO:0000313" key="2">
    <source>
        <dbReference type="EMBL" id="BAM46719.1"/>
    </source>
</evidence>
<dbReference type="OrthoDB" id="9800053at2"/>
<protein>
    <recommendedName>
        <fullName evidence="4">Stage II sporulation protein M</fullName>
    </recommendedName>
</protein>
<gene>
    <name evidence="2" type="ordered locus">AXY_05870</name>
</gene>
<feature type="transmembrane region" description="Helical" evidence="1">
    <location>
        <begin position="294"/>
        <end position="312"/>
    </location>
</feature>
<keyword evidence="1" id="KW-0472">Membrane</keyword>
<dbReference type="PATRIC" id="fig|698758.3.peg.588"/>
<accession>K0IWJ7</accession>
<feature type="transmembrane region" description="Helical" evidence="1">
    <location>
        <begin position="226"/>
        <end position="246"/>
    </location>
</feature>
<dbReference type="RefSeq" id="WP_015009324.1">
    <property type="nucleotide sequence ID" value="NC_018704.1"/>
</dbReference>
<sequence length="323" mass="36163">MNLKTFIQQNRKDWQQLEQMINLFNKNRAKPTNQNIEKFDHLYQKTAQNLSYSQTFFPDSSVTVHLNQLVSQAHNIIYQTENSSWKQLRTFLFEKFVGLFLEQWRAILIAALLFIIGGLVGFIIVIQDPLNLDILLPDMFATIVNPEELASNAQANQIDGATMSVAIMTNNIKVAILAFAGGITCGLLTVYVMIYNGLLVGALAGVFWHARSSYIFWAYIVPHGVIELLAIFIAGGAGLLMGYKLLVPGKLKRSVQLKIYAMRSVQLLLGTIPLFVIAGIIEGFITPADLSLETKYLVAVITLVAFVGYLLYGRFRQLKHTTV</sequence>
<dbReference type="EMBL" id="AP012050">
    <property type="protein sequence ID" value="BAM46719.1"/>
    <property type="molecule type" value="Genomic_DNA"/>
</dbReference>
<feature type="transmembrane region" description="Helical" evidence="1">
    <location>
        <begin position="267"/>
        <end position="288"/>
    </location>
</feature>
<evidence type="ECO:0000313" key="3">
    <source>
        <dbReference type="Proteomes" id="UP000006294"/>
    </source>
</evidence>
<dbReference type="PANTHER" id="PTHR35337:SF1">
    <property type="entry name" value="SLR1478 PROTEIN"/>
    <property type="match status" value="1"/>
</dbReference>
<dbReference type="PANTHER" id="PTHR35337">
    <property type="entry name" value="SLR1478 PROTEIN"/>
    <property type="match status" value="1"/>
</dbReference>
<dbReference type="eggNOG" id="COG1300">
    <property type="taxonomic scope" value="Bacteria"/>
</dbReference>